<dbReference type="SUPFAM" id="SSF56317">
    <property type="entry name" value="Carbon-nitrogen hydrolase"/>
    <property type="match status" value="1"/>
</dbReference>
<evidence type="ECO:0000259" key="11">
    <source>
        <dbReference type="PROSITE" id="PS50263"/>
    </source>
</evidence>
<dbReference type="PROSITE" id="PS50263">
    <property type="entry name" value="CN_HYDROLASE"/>
    <property type="match status" value="1"/>
</dbReference>
<dbReference type="EMBL" id="AZBU02000003">
    <property type="protein sequence ID" value="TKR89093.1"/>
    <property type="molecule type" value="Genomic_DNA"/>
</dbReference>
<evidence type="ECO:0000256" key="7">
    <source>
        <dbReference type="ARBA" id="ARBA00022840"/>
    </source>
</evidence>
<keyword evidence="8 10" id="KW-0520">NAD</keyword>
<dbReference type="InterPro" id="IPR003694">
    <property type="entry name" value="NAD_synthase"/>
</dbReference>
<dbReference type="CDD" id="cd07570">
    <property type="entry name" value="GAT_Gln-NAD-synth"/>
    <property type="match status" value="1"/>
</dbReference>
<dbReference type="GO" id="GO:0005524">
    <property type="term" value="F:ATP binding"/>
    <property type="evidence" value="ECO:0007669"/>
    <property type="project" value="UniProtKB-UniRule"/>
</dbReference>
<evidence type="ECO:0000256" key="3">
    <source>
        <dbReference type="ARBA" id="ARBA00012743"/>
    </source>
</evidence>
<evidence type="ECO:0000313" key="13">
    <source>
        <dbReference type="Proteomes" id="UP000298663"/>
    </source>
</evidence>
<dbReference type="FunFam" id="3.40.50.620:FF:000036">
    <property type="entry name" value="Glutamine-dependent NAD(+) synthetase"/>
    <property type="match status" value="1"/>
</dbReference>
<dbReference type="Pfam" id="PF00795">
    <property type="entry name" value="CN_hydrolase"/>
    <property type="match status" value="1"/>
</dbReference>
<dbReference type="SUPFAM" id="SSF52402">
    <property type="entry name" value="Adenine nucleotide alpha hydrolases-like"/>
    <property type="match status" value="1"/>
</dbReference>
<gene>
    <name evidence="12" type="ORF">L596_013246</name>
</gene>
<evidence type="ECO:0000256" key="8">
    <source>
        <dbReference type="ARBA" id="ARBA00023027"/>
    </source>
</evidence>
<comment type="catalytic activity">
    <reaction evidence="10">
        <text>deamido-NAD(+) + L-glutamine + ATP + H2O = L-glutamate + AMP + diphosphate + NAD(+) + H(+)</text>
        <dbReference type="Rhea" id="RHEA:24384"/>
        <dbReference type="ChEBI" id="CHEBI:15377"/>
        <dbReference type="ChEBI" id="CHEBI:15378"/>
        <dbReference type="ChEBI" id="CHEBI:29985"/>
        <dbReference type="ChEBI" id="CHEBI:30616"/>
        <dbReference type="ChEBI" id="CHEBI:33019"/>
        <dbReference type="ChEBI" id="CHEBI:57540"/>
        <dbReference type="ChEBI" id="CHEBI:58359"/>
        <dbReference type="ChEBI" id="CHEBI:58437"/>
        <dbReference type="ChEBI" id="CHEBI:456215"/>
        <dbReference type="EC" id="6.3.5.1"/>
    </reaction>
</comment>
<dbReference type="Gene3D" id="3.40.50.620">
    <property type="entry name" value="HUPs"/>
    <property type="match status" value="1"/>
</dbReference>
<keyword evidence="5 10" id="KW-0436">Ligase</keyword>
<evidence type="ECO:0000256" key="9">
    <source>
        <dbReference type="ARBA" id="ARBA00030681"/>
    </source>
</evidence>
<dbReference type="AlphaFoldDB" id="A0A4U5P0E3"/>
<dbReference type="EC" id="6.3.5.1" evidence="3 10"/>
<dbReference type="InterPro" id="IPR014729">
    <property type="entry name" value="Rossmann-like_a/b/a_fold"/>
</dbReference>
<sequence length="711" mass="80583">MRFLEFGACFSVSIASVFFVSKKVLMESQSPRCVTVAVATVNNWSLDFDGNLKRILETCRQAYDQGAKIRVGPELEIPGYGCADHFFEVDTELHSWEILAEIVEVSKNLKDFMIVTGMPVKYKNALYTCMVSVLNGKILLIRPKLHLRNDDIFRESRYFAAWNDGNKVVDYKLPPFFGFKQERVLFGNAIITTSDNVKIGFETNENQWQDKTQDRNLTLANCDIVINSSVSHHVMGESRKRVNAITTNASSDLKVVYLYANHRGCDGERLYYDGMSTIAQDGVRYRQISQFDIEDTAVVICSLDLKPKSKAQREVPEIAIKNKILVEDSKEHTSEPLSDILIQDVEELCHGPPAWLWHYLRRSGKNGFFLPLSGGKDSAAVSVMVRLMCEKIVKAVKDHPESNDPAYYFEGQKVNCSARDLCSQILFTCYMGTENSSDLTKNMSRGLAEDIGATHSVAVMDGVVGSYMNLCNNVHNYVPSFTREDPREGLACQNIQARSRMVAAYLFAQNVLLSAGRKGTLLVLGTTNLDESLIGYLTKYDCSSADINPIGSLNKVDLKRFLHHVIVNYPFPYLKQVYDTRSSAELCPLVDGKIAQDDEIELGLTYEELSVFGRLRRPDSKGPFAMFLALVPMWHPKQTHEQIAEKVVTFFERYIDNRHKTTVLTPSYRATVYANDNHRSDHRPFLYPDFNYQYSKIRKLAKQLASKDIKQ</sequence>
<evidence type="ECO:0000256" key="1">
    <source>
        <dbReference type="ARBA" id="ARBA00005188"/>
    </source>
</evidence>
<comment type="similarity">
    <text evidence="2 10">In the C-terminal section; belongs to the NAD synthetase family.</text>
</comment>
<keyword evidence="6 10" id="KW-0547">Nucleotide-binding</keyword>
<dbReference type="PANTHER" id="PTHR23090">
    <property type="entry name" value="NH 3 /GLUTAMINE-DEPENDENT NAD + SYNTHETASE"/>
    <property type="match status" value="1"/>
</dbReference>
<dbReference type="Proteomes" id="UP000298663">
    <property type="component" value="Unassembled WGS sequence"/>
</dbReference>
<dbReference type="Pfam" id="PF02540">
    <property type="entry name" value="NAD_synthase"/>
    <property type="match status" value="1"/>
</dbReference>
<dbReference type="GO" id="GO:0009435">
    <property type="term" value="P:NAD+ biosynthetic process"/>
    <property type="evidence" value="ECO:0007669"/>
    <property type="project" value="UniProtKB-UniRule"/>
</dbReference>
<evidence type="ECO:0000256" key="5">
    <source>
        <dbReference type="ARBA" id="ARBA00022598"/>
    </source>
</evidence>
<dbReference type="InterPro" id="IPR036526">
    <property type="entry name" value="C-N_Hydrolase_sf"/>
</dbReference>
<dbReference type="InterPro" id="IPR022310">
    <property type="entry name" value="NAD/GMP_synthase"/>
</dbReference>
<dbReference type="GO" id="GO:0004359">
    <property type="term" value="F:glutaminase activity"/>
    <property type="evidence" value="ECO:0007669"/>
    <property type="project" value="InterPro"/>
</dbReference>
<comment type="caution">
    <text evidence="12">The sequence shown here is derived from an EMBL/GenBank/DDBJ whole genome shotgun (WGS) entry which is preliminary data.</text>
</comment>
<accession>A0A4U5P0E3</accession>
<dbReference type="UniPathway" id="UPA00253">
    <property type="reaction ID" value="UER00334"/>
</dbReference>
<protein>
    <recommendedName>
        <fullName evidence="4 10">Glutamine-dependent NAD(+) synthetase</fullName>
        <ecNumber evidence="3 10">6.3.5.1</ecNumber>
    </recommendedName>
    <alternativeName>
        <fullName evidence="9 10">NAD(+) synthase [glutamine-hydrolyzing]</fullName>
    </alternativeName>
</protein>
<dbReference type="Gene3D" id="3.60.110.10">
    <property type="entry name" value="Carbon-nitrogen hydrolase"/>
    <property type="match status" value="1"/>
</dbReference>
<organism evidence="12 13">
    <name type="scientific">Steinernema carpocapsae</name>
    <name type="common">Entomopathogenic nematode</name>
    <dbReference type="NCBI Taxonomy" id="34508"/>
    <lineage>
        <taxon>Eukaryota</taxon>
        <taxon>Metazoa</taxon>
        <taxon>Ecdysozoa</taxon>
        <taxon>Nematoda</taxon>
        <taxon>Chromadorea</taxon>
        <taxon>Rhabditida</taxon>
        <taxon>Tylenchina</taxon>
        <taxon>Panagrolaimomorpha</taxon>
        <taxon>Strongyloidoidea</taxon>
        <taxon>Steinernematidae</taxon>
        <taxon>Steinernema</taxon>
    </lineage>
</organism>
<dbReference type="HAMAP" id="MF_02090">
    <property type="entry name" value="NadE_glutamine_dep"/>
    <property type="match status" value="1"/>
</dbReference>
<dbReference type="InterPro" id="IPR014445">
    <property type="entry name" value="Gln-dep_NAD_synthase"/>
</dbReference>
<proteinExistence type="inferred from homology"/>
<reference evidence="12 13" key="1">
    <citation type="journal article" date="2015" name="Genome Biol.">
        <title>Comparative genomics of Steinernema reveals deeply conserved gene regulatory networks.</title>
        <authorList>
            <person name="Dillman A.R."/>
            <person name="Macchietto M."/>
            <person name="Porter C.F."/>
            <person name="Rogers A."/>
            <person name="Williams B."/>
            <person name="Antoshechkin I."/>
            <person name="Lee M.M."/>
            <person name="Goodwin Z."/>
            <person name="Lu X."/>
            <person name="Lewis E.E."/>
            <person name="Goodrich-Blair H."/>
            <person name="Stock S.P."/>
            <person name="Adams B.J."/>
            <person name="Sternberg P.W."/>
            <person name="Mortazavi A."/>
        </authorList>
    </citation>
    <scope>NUCLEOTIDE SEQUENCE [LARGE SCALE GENOMIC DNA]</scope>
    <source>
        <strain evidence="12 13">ALL</strain>
    </source>
</reference>
<dbReference type="STRING" id="34508.A0A4U5P0E3"/>
<dbReference type="PIRSF" id="PIRSF006630">
    <property type="entry name" value="NADS_GAT"/>
    <property type="match status" value="1"/>
</dbReference>
<keyword evidence="13" id="KW-1185">Reference proteome</keyword>
<dbReference type="GO" id="GO:0003952">
    <property type="term" value="F:NAD+ synthase (glutamine-hydrolyzing) activity"/>
    <property type="evidence" value="ECO:0007669"/>
    <property type="project" value="UniProtKB-UniRule"/>
</dbReference>
<evidence type="ECO:0000256" key="6">
    <source>
        <dbReference type="ARBA" id="ARBA00022741"/>
    </source>
</evidence>
<reference evidence="12 13" key="2">
    <citation type="journal article" date="2019" name="G3 (Bethesda)">
        <title>Hybrid Assembly of the Genome of the Entomopathogenic Nematode Steinernema carpocapsae Identifies the X-Chromosome.</title>
        <authorList>
            <person name="Serra L."/>
            <person name="Macchietto M."/>
            <person name="Macias-Munoz A."/>
            <person name="McGill C.J."/>
            <person name="Rodriguez I.M."/>
            <person name="Rodriguez B."/>
            <person name="Murad R."/>
            <person name="Mortazavi A."/>
        </authorList>
    </citation>
    <scope>NUCLEOTIDE SEQUENCE [LARGE SCALE GENOMIC DNA]</scope>
    <source>
        <strain evidence="12 13">ALL</strain>
    </source>
</reference>
<evidence type="ECO:0000256" key="2">
    <source>
        <dbReference type="ARBA" id="ARBA00007145"/>
    </source>
</evidence>
<dbReference type="NCBIfam" id="TIGR00552">
    <property type="entry name" value="nadE"/>
    <property type="match status" value="1"/>
</dbReference>
<keyword evidence="7 10" id="KW-0067">ATP-binding</keyword>
<dbReference type="CDD" id="cd00553">
    <property type="entry name" value="NAD_synthase"/>
    <property type="match status" value="1"/>
</dbReference>
<evidence type="ECO:0000256" key="10">
    <source>
        <dbReference type="PIRNR" id="PIRNR006630"/>
    </source>
</evidence>
<evidence type="ECO:0000256" key="4">
    <source>
        <dbReference type="ARBA" id="ARBA00017309"/>
    </source>
</evidence>
<dbReference type="PANTHER" id="PTHR23090:SF9">
    <property type="entry name" value="GLUTAMINE-DEPENDENT NAD(+) SYNTHETASE"/>
    <property type="match status" value="1"/>
</dbReference>
<dbReference type="InterPro" id="IPR003010">
    <property type="entry name" value="C-N_Hydrolase"/>
</dbReference>
<feature type="domain" description="CN hydrolase" evidence="11">
    <location>
        <begin position="34"/>
        <end position="305"/>
    </location>
</feature>
<comment type="pathway">
    <text evidence="1 10">Cofactor biosynthesis; NAD(+) biosynthesis; NAD(+) from deamido-NAD(+) (L-Gln route): step 1/1.</text>
</comment>
<evidence type="ECO:0000313" key="12">
    <source>
        <dbReference type="EMBL" id="TKR89093.1"/>
    </source>
</evidence>
<name>A0A4U5P0E3_STECR</name>
<dbReference type="OrthoDB" id="2020662at2759"/>
<dbReference type="GO" id="GO:0005737">
    <property type="term" value="C:cytoplasm"/>
    <property type="evidence" value="ECO:0007669"/>
    <property type="project" value="InterPro"/>
</dbReference>